<dbReference type="EMBL" id="CM002927">
    <property type="protein sequence ID" value="KGN45835.1"/>
    <property type="molecule type" value="Genomic_DNA"/>
</dbReference>
<reference evidence="1 2" key="1">
    <citation type="journal article" date="2009" name="Nat. Genet.">
        <title>The genome of the cucumber, Cucumis sativus L.</title>
        <authorList>
            <person name="Huang S."/>
            <person name="Li R."/>
            <person name="Zhang Z."/>
            <person name="Li L."/>
            <person name="Gu X."/>
            <person name="Fan W."/>
            <person name="Lucas W.J."/>
            <person name="Wang X."/>
            <person name="Xie B."/>
            <person name="Ni P."/>
            <person name="Ren Y."/>
            <person name="Zhu H."/>
            <person name="Li J."/>
            <person name="Lin K."/>
            <person name="Jin W."/>
            <person name="Fei Z."/>
            <person name="Li G."/>
            <person name="Staub J."/>
            <person name="Kilian A."/>
            <person name="van der Vossen E.A."/>
            <person name="Wu Y."/>
            <person name="Guo J."/>
            <person name="He J."/>
            <person name="Jia Z."/>
            <person name="Ren Y."/>
            <person name="Tian G."/>
            <person name="Lu Y."/>
            <person name="Ruan J."/>
            <person name="Qian W."/>
            <person name="Wang M."/>
            <person name="Huang Q."/>
            <person name="Li B."/>
            <person name="Xuan Z."/>
            <person name="Cao J."/>
            <person name="Asan"/>
            <person name="Wu Z."/>
            <person name="Zhang J."/>
            <person name="Cai Q."/>
            <person name="Bai Y."/>
            <person name="Zhao B."/>
            <person name="Han Y."/>
            <person name="Li Y."/>
            <person name="Li X."/>
            <person name="Wang S."/>
            <person name="Shi Q."/>
            <person name="Liu S."/>
            <person name="Cho W.K."/>
            <person name="Kim J.Y."/>
            <person name="Xu Y."/>
            <person name="Heller-Uszynska K."/>
            <person name="Miao H."/>
            <person name="Cheng Z."/>
            <person name="Zhang S."/>
            <person name="Wu J."/>
            <person name="Yang Y."/>
            <person name="Kang H."/>
            <person name="Li M."/>
            <person name="Liang H."/>
            <person name="Ren X."/>
            <person name="Shi Z."/>
            <person name="Wen M."/>
            <person name="Jian M."/>
            <person name="Yang H."/>
            <person name="Zhang G."/>
            <person name="Yang Z."/>
            <person name="Chen R."/>
            <person name="Liu S."/>
            <person name="Li J."/>
            <person name="Ma L."/>
            <person name="Liu H."/>
            <person name="Zhou Y."/>
            <person name="Zhao J."/>
            <person name="Fang X."/>
            <person name="Li G."/>
            <person name="Fang L."/>
            <person name="Li Y."/>
            <person name="Liu D."/>
            <person name="Zheng H."/>
            <person name="Zhang Y."/>
            <person name="Qin N."/>
            <person name="Li Z."/>
            <person name="Yang G."/>
            <person name="Yang S."/>
            <person name="Bolund L."/>
            <person name="Kristiansen K."/>
            <person name="Zheng H."/>
            <person name="Li S."/>
            <person name="Zhang X."/>
            <person name="Yang H."/>
            <person name="Wang J."/>
            <person name="Sun R."/>
            <person name="Zhang B."/>
            <person name="Jiang S."/>
            <person name="Wang J."/>
            <person name="Du Y."/>
            <person name="Li S."/>
        </authorList>
    </citation>
    <scope>NUCLEOTIDE SEQUENCE [LARGE SCALE GENOMIC DNA]</scope>
    <source>
        <strain evidence="2">cv. 9930</strain>
    </source>
</reference>
<name>A0A0A0K7U4_CUCSA</name>
<sequence length="75" mass="8827">MGISKTHKKCIKILQKVAKKTKIRLAWEEEAQLHSTRKDWLGEGRMTKRRPFGLRRLGWKDVRLSGVGRKPVRFV</sequence>
<protein>
    <submittedName>
        <fullName evidence="1">Uncharacterized protein</fullName>
    </submittedName>
</protein>
<dbReference type="Proteomes" id="UP000029981">
    <property type="component" value="Chromosome 6"/>
</dbReference>
<proteinExistence type="predicted"/>
<accession>A0A0A0K7U4</accession>
<organism evidence="1 2">
    <name type="scientific">Cucumis sativus</name>
    <name type="common">Cucumber</name>
    <dbReference type="NCBI Taxonomy" id="3659"/>
    <lineage>
        <taxon>Eukaryota</taxon>
        <taxon>Viridiplantae</taxon>
        <taxon>Streptophyta</taxon>
        <taxon>Embryophyta</taxon>
        <taxon>Tracheophyta</taxon>
        <taxon>Spermatophyta</taxon>
        <taxon>Magnoliopsida</taxon>
        <taxon>eudicotyledons</taxon>
        <taxon>Gunneridae</taxon>
        <taxon>Pentapetalae</taxon>
        <taxon>rosids</taxon>
        <taxon>fabids</taxon>
        <taxon>Cucurbitales</taxon>
        <taxon>Cucurbitaceae</taxon>
        <taxon>Benincaseae</taxon>
        <taxon>Cucumis</taxon>
    </lineage>
</organism>
<reference evidence="1 2" key="3">
    <citation type="journal article" date="2010" name="BMC Genomics">
        <title>Transcriptome sequencing and comparative analysis of cucumber flowers with different sex types.</title>
        <authorList>
            <person name="Guo S."/>
            <person name="Zheng Y."/>
            <person name="Joung J.G."/>
            <person name="Liu S."/>
            <person name="Zhang Z."/>
            <person name="Crasta O.R."/>
            <person name="Sobral B.W."/>
            <person name="Xu Y."/>
            <person name="Huang S."/>
            <person name="Fei Z."/>
        </authorList>
    </citation>
    <scope>NUCLEOTIDE SEQUENCE [LARGE SCALE GENOMIC DNA]</scope>
    <source>
        <strain evidence="2">cv. 9930</strain>
    </source>
</reference>
<evidence type="ECO:0000313" key="2">
    <source>
        <dbReference type="Proteomes" id="UP000029981"/>
    </source>
</evidence>
<reference evidence="1 2" key="2">
    <citation type="journal article" date="2009" name="PLoS ONE">
        <title>An integrated genetic and cytogenetic map of the cucumber genome.</title>
        <authorList>
            <person name="Ren Y."/>
            <person name="Zhang Z."/>
            <person name="Liu J."/>
            <person name="Staub J.E."/>
            <person name="Han Y."/>
            <person name="Cheng Z."/>
            <person name="Li X."/>
            <person name="Lu J."/>
            <person name="Miao H."/>
            <person name="Kang H."/>
            <person name="Xie B."/>
            <person name="Gu X."/>
            <person name="Wang X."/>
            <person name="Du Y."/>
            <person name="Jin W."/>
            <person name="Huang S."/>
        </authorList>
    </citation>
    <scope>NUCLEOTIDE SEQUENCE [LARGE SCALE GENOMIC DNA]</scope>
    <source>
        <strain evidence="2">cv. 9930</strain>
    </source>
</reference>
<gene>
    <name evidence="1" type="ORF">Csa_6G014560</name>
</gene>
<keyword evidence="2" id="KW-1185">Reference proteome</keyword>
<reference evidence="1 2" key="4">
    <citation type="journal article" date="2011" name="BMC Genomics">
        <title>RNA-Seq improves annotation of protein-coding genes in the cucumber genome.</title>
        <authorList>
            <person name="Li Z."/>
            <person name="Zhang Z."/>
            <person name="Yan P."/>
            <person name="Huang S."/>
            <person name="Fei Z."/>
            <person name="Lin K."/>
        </authorList>
    </citation>
    <scope>NUCLEOTIDE SEQUENCE [LARGE SCALE GENOMIC DNA]</scope>
    <source>
        <strain evidence="2">cv. 9930</strain>
    </source>
</reference>
<dbReference type="Gramene" id="KGN45835">
    <property type="protein sequence ID" value="KGN45835"/>
    <property type="gene ID" value="Csa_6G014560"/>
</dbReference>
<dbReference type="AlphaFoldDB" id="A0A0A0K7U4"/>
<evidence type="ECO:0000313" key="1">
    <source>
        <dbReference type="EMBL" id="KGN45835.1"/>
    </source>
</evidence>